<dbReference type="EMBL" id="FMYI01000001">
    <property type="protein sequence ID" value="SDB81385.1"/>
    <property type="molecule type" value="Genomic_DNA"/>
</dbReference>
<dbReference type="CDD" id="cd12797">
    <property type="entry name" value="M23_peptidase"/>
    <property type="match status" value="1"/>
</dbReference>
<dbReference type="SUPFAM" id="SSF51261">
    <property type="entry name" value="Duplicated hybrid motif"/>
    <property type="match status" value="1"/>
</dbReference>
<dbReference type="InterPro" id="IPR011055">
    <property type="entry name" value="Dup_hybrid_motif"/>
</dbReference>
<keyword evidence="1" id="KW-1133">Transmembrane helix</keyword>
<keyword evidence="1" id="KW-0472">Membrane</keyword>
<keyword evidence="4" id="KW-1185">Reference proteome</keyword>
<evidence type="ECO:0000259" key="2">
    <source>
        <dbReference type="Pfam" id="PF01551"/>
    </source>
</evidence>
<sequence length="242" mass="27507">MNEEQNTIRSKWKRLIRKKAFFPAVYLSVAALLLTGVVWYQTMNRLSAPAPEMEFFEENESRMDPSAEFYEPSEPVSQSVEEFKWPVLEEAETEVVTHFYDFDTDESEQVDALIFYNNKYYQSQGISIVPSTDEPLAVVAPLSGEVIDVKDDPLLGQTIVLEHDHDLKTYYTSLSDVEVELDQTVEQGTVLAHAGTNEFAKDQGVHVQFEIRKNNVPVNPEMVFNAPVTAIQTDVTETEDES</sequence>
<keyword evidence="1" id="KW-0812">Transmembrane</keyword>
<gene>
    <name evidence="3" type="ORF">SAMN05421734_10187</name>
</gene>
<reference evidence="4" key="1">
    <citation type="submission" date="2016-09" db="EMBL/GenBank/DDBJ databases">
        <authorList>
            <person name="Varghese N."/>
            <person name="Submissions S."/>
        </authorList>
    </citation>
    <scope>NUCLEOTIDE SEQUENCE [LARGE SCALE GENOMIC DNA]</scope>
    <source>
        <strain evidence="4">S5</strain>
    </source>
</reference>
<dbReference type="GO" id="GO:0004222">
    <property type="term" value="F:metalloendopeptidase activity"/>
    <property type="evidence" value="ECO:0007669"/>
    <property type="project" value="TreeGrafter"/>
</dbReference>
<protein>
    <submittedName>
        <fullName evidence="3">Stage II sporulation protein Q</fullName>
    </submittedName>
</protein>
<dbReference type="InterPro" id="IPR050570">
    <property type="entry name" value="Cell_wall_metabolism_enzyme"/>
</dbReference>
<dbReference type="Proteomes" id="UP000242949">
    <property type="component" value="Unassembled WGS sequence"/>
</dbReference>
<dbReference type="RefSeq" id="WP_218119737.1">
    <property type="nucleotide sequence ID" value="NZ_FMYI01000001.1"/>
</dbReference>
<name>A0A1G6GI08_9BACI</name>
<proteinExistence type="predicted"/>
<evidence type="ECO:0000256" key="1">
    <source>
        <dbReference type="SAM" id="Phobius"/>
    </source>
</evidence>
<dbReference type="AlphaFoldDB" id="A0A1G6GI08"/>
<dbReference type="STRING" id="1612202.SAMN05421734_10187"/>
<feature type="domain" description="M23ase beta-sheet core" evidence="2">
    <location>
        <begin position="123"/>
        <end position="220"/>
    </location>
</feature>
<dbReference type="InterPro" id="IPR016047">
    <property type="entry name" value="M23ase_b-sheet_dom"/>
</dbReference>
<feature type="transmembrane region" description="Helical" evidence="1">
    <location>
        <begin position="20"/>
        <end position="40"/>
    </location>
</feature>
<accession>A0A1G6GI08</accession>
<organism evidence="3 4">
    <name type="scientific">Pelagirhabdus alkalitolerans</name>
    <dbReference type="NCBI Taxonomy" id="1612202"/>
    <lineage>
        <taxon>Bacteria</taxon>
        <taxon>Bacillati</taxon>
        <taxon>Bacillota</taxon>
        <taxon>Bacilli</taxon>
        <taxon>Bacillales</taxon>
        <taxon>Bacillaceae</taxon>
        <taxon>Pelagirhabdus</taxon>
    </lineage>
</organism>
<evidence type="ECO:0000313" key="4">
    <source>
        <dbReference type="Proteomes" id="UP000242949"/>
    </source>
</evidence>
<dbReference type="Pfam" id="PF01551">
    <property type="entry name" value="Peptidase_M23"/>
    <property type="match status" value="1"/>
</dbReference>
<dbReference type="PANTHER" id="PTHR21666">
    <property type="entry name" value="PEPTIDASE-RELATED"/>
    <property type="match status" value="1"/>
</dbReference>
<dbReference type="PANTHER" id="PTHR21666:SF291">
    <property type="entry name" value="STAGE II SPORULATION PROTEIN Q"/>
    <property type="match status" value="1"/>
</dbReference>
<evidence type="ECO:0000313" key="3">
    <source>
        <dbReference type="EMBL" id="SDB81385.1"/>
    </source>
</evidence>
<dbReference type="Gene3D" id="2.70.70.10">
    <property type="entry name" value="Glucose Permease (Domain IIA)"/>
    <property type="match status" value="1"/>
</dbReference>